<evidence type="ECO:0000313" key="12">
    <source>
        <dbReference type="Proteomes" id="UP001200034"/>
    </source>
</evidence>
<feature type="signal peptide" evidence="9">
    <location>
        <begin position="1"/>
        <end position="25"/>
    </location>
</feature>
<evidence type="ECO:0000256" key="6">
    <source>
        <dbReference type="ARBA" id="ARBA00023170"/>
    </source>
</evidence>
<dbReference type="GO" id="GO:0007214">
    <property type="term" value="P:gamma-aminobutyric acid signaling pathway"/>
    <property type="evidence" value="ECO:0007669"/>
    <property type="project" value="TreeGrafter"/>
</dbReference>
<dbReference type="Proteomes" id="UP001200034">
    <property type="component" value="Unassembled WGS sequence"/>
</dbReference>
<evidence type="ECO:0000313" key="11">
    <source>
        <dbReference type="EMBL" id="KAH8378331.1"/>
    </source>
</evidence>
<keyword evidence="3" id="KW-1133">Transmembrane helix</keyword>
<dbReference type="GO" id="GO:0038039">
    <property type="term" value="C:G protein-coupled receptor heterodimeric complex"/>
    <property type="evidence" value="ECO:0007669"/>
    <property type="project" value="TreeGrafter"/>
</dbReference>
<keyword evidence="4" id="KW-0297">G-protein coupled receptor</keyword>
<evidence type="ECO:0000256" key="3">
    <source>
        <dbReference type="ARBA" id="ARBA00022989"/>
    </source>
</evidence>
<keyword evidence="5" id="KW-0472">Membrane</keyword>
<accession>A0AAD4PPQ4</accession>
<dbReference type="PANTHER" id="PTHR10519">
    <property type="entry name" value="GABA-B RECEPTOR"/>
    <property type="match status" value="1"/>
</dbReference>
<gene>
    <name evidence="11" type="ORF">KR093_010749</name>
</gene>
<keyword evidence="6" id="KW-0675">Receptor</keyword>
<evidence type="ECO:0000256" key="2">
    <source>
        <dbReference type="ARBA" id="ARBA00022692"/>
    </source>
</evidence>
<dbReference type="EMBL" id="JAJJHW010001127">
    <property type="protein sequence ID" value="KAH8378331.1"/>
    <property type="molecule type" value="Genomic_DNA"/>
</dbReference>
<dbReference type="Gene3D" id="3.40.50.2300">
    <property type="match status" value="2"/>
</dbReference>
<evidence type="ECO:0000256" key="5">
    <source>
        <dbReference type="ARBA" id="ARBA00023136"/>
    </source>
</evidence>
<evidence type="ECO:0000256" key="4">
    <source>
        <dbReference type="ARBA" id="ARBA00023040"/>
    </source>
</evidence>
<dbReference type="InterPro" id="IPR001828">
    <property type="entry name" value="ANF_lig-bd_rcpt"/>
</dbReference>
<keyword evidence="12" id="KW-1185">Reference proteome</keyword>
<dbReference type="Pfam" id="PF01094">
    <property type="entry name" value="ANF_receptor"/>
    <property type="match status" value="1"/>
</dbReference>
<keyword evidence="9" id="KW-0732">Signal</keyword>
<keyword evidence="8" id="KW-0807">Transducer</keyword>
<name>A0AAD4PPQ4_9MUSC</name>
<feature type="chain" id="PRO_5042136281" description="Receptor ligand binding region domain-containing protein" evidence="9">
    <location>
        <begin position="26"/>
        <end position="640"/>
    </location>
</feature>
<evidence type="ECO:0000256" key="7">
    <source>
        <dbReference type="ARBA" id="ARBA00023180"/>
    </source>
</evidence>
<reference evidence="11" key="1">
    <citation type="journal article" date="2021" name="Mol. Ecol. Resour.">
        <title>Phylogenomic analyses of the genus Drosophila reveals genomic signals of climate adaptation.</title>
        <authorList>
            <person name="Li F."/>
            <person name="Rane R.V."/>
            <person name="Luria V."/>
            <person name="Xiong Z."/>
            <person name="Chen J."/>
            <person name="Li Z."/>
            <person name="Catullo R.A."/>
            <person name="Griffin P.C."/>
            <person name="Schiffer M."/>
            <person name="Pearce S."/>
            <person name="Lee S.F."/>
            <person name="McElroy K."/>
            <person name="Stocker A."/>
            <person name="Shirriffs J."/>
            <person name="Cockerell F."/>
            <person name="Coppin C."/>
            <person name="Sgro C.M."/>
            <person name="Karger A."/>
            <person name="Cain J.W."/>
            <person name="Weber J.A."/>
            <person name="Santpere G."/>
            <person name="Kirschner M.W."/>
            <person name="Hoffmann A.A."/>
            <person name="Oakeshott J.G."/>
            <person name="Zhang G."/>
        </authorList>
    </citation>
    <scope>NUCLEOTIDE SEQUENCE</scope>
    <source>
        <strain evidence="11">BGI-SZ-2011g</strain>
    </source>
</reference>
<dbReference type="GO" id="GO:0004965">
    <property type="term" value="F:G protein-coupled GABA receptor activity"/>
    <property type="evidence" value="ECO:0007669"/>
    <property type="project" value="InterPro"/>
</dbReference>
<keyword evidence="7" id="KW-0325">Glycoprotein</keyword>
<dbReference type="PANTHER" id="PTHR10519:SF20">
    <property type="entry name" value="G-PROTEIN COUPLED RECEPTOR 156-RELATED"/>
    <property type="match status" value="1"/>
</dbReference>
<evidence type="ECO:0000256" key="1">
    <source>
        <dbReference type="ARBA" id="ARBA00004370"/>
    </source>
</evidence>
<evidence type="ECO:0000259" key="10">
    <source>
        <dbReference type="Pfam" id="PF01094"/>
    </source>
</evidence>
<feature type="domain" description="Receptor ligand binding region" evidence="10">
    <location>
        <begin position="393"/>
        <end position="611"/>
    </location>
</feature>
<dbReference type="AlphaFoldDB" id="A0AAD4PPQ4"/>
<keyword evidence="2" id="KW-0812">Transmembrane</keyword>
<evidence type="ECO:0000256" key="8">
    <source>
        <dbReference type="ARBA" id="ARBA00023224"/>
    </source>
</evidence>
<dbReference type="InterPro" id="IPR002455">
    <property type="entry name" value="GPCR3_GABA-B"/>
</dbReference>
<protein>
    <recommendedName>
        <fullName evidence="10">Receptor ligand binding region domain-containing protein</fullName>
    </recommendedName>
</protein>
<evidence type="ECO:0000256" key="9">
    <source>
        <dbReference type="SAM" id="SignalP"/>
    </source>
</evidence>
<proteinExistence type="predicted"/>
<comment type="subcellular location">
    <subcellularLocation>
        <location evidence="1">Membrane</location>
    </subcellularLocation>
</comment>
<dbReference type="InterPro" id="IPR028082">
    <property type="entry name" value="Peripla_BP_I"/>
</dbReference>
<sequence length="640" mass="74523">MCNQKLTVLLALIVIGFYWIGSSGASQCLKNSAPYEIHERRLGIGLQVTNRPTHQLMTRIFDIFLREVLHYKPVRIVPIHFDNETDPDKPWRLLNYVRTVNGLLNTTMINLALWMPYGYARFPEMILSAGVSITPGRFGWFVPSAQVPDTVTSYYSMHYKIFENINNTHYDLYTMDDNITNILLQRRVEEFINPNCARHKCAMLIAEHRNDSFFIEHTLKESYLNVVWLGEQFKQTIEELDDIYKIQYPHGKKRFMVLHWTPSMIIGASIKFTQMILPRCEESVDQQKTHCKYDLTPIVKYYGKDLSDESRLMYALQSFYITDYTLEYFQKELELRRNRSENIEDIYNEIACNWMHENENVYNKWIEPMKMQTLSIGGIFPINVTDQGHLNIEEAAHRAIAAVNANTTILPGHQLVLKINDGHCRSDMVMRALIHYYKNDNVLGVLGPACSETVEPIAGISKHMNMMVMSYSAEGASFVDRKAYPYFFRTIGAITQYVDAHMELMRLLGWNRVSTLTEDGLQYSDYMANMESKLKQHNYTLAFNRKFQPNVSAEDMNEHLSRLKEAHSRIIIAQLHNDNAAMAICEAVHLGMTQAMGYIWFLPAWLSKDFQVWQTKVNHRCTAEELRNVSKYFEKHLIIN</sequence>
<comment type="caution">
    <text evidence="11">The sequence shown here is derived from an EMBL/GenBank/DDBJ whole genome shotgun (WGS) entry which is preliminary data.</text>
</comment>
<dbReference type="SUPFAM" id="SSF53822">
    <property type="entry name" value="Periplasmic binding protein-like I"/>
    <property type="match status" value="1"/>
</dbReference>
<organism evidence="11 12">
    <name type="scientific">Drosophila rubida</name>
    <dbReference type="NCBI Taxonomy" id="30044"/>
    <lineage>
        <taxon>Eukaryota</taxon>
        <taxon>Metazoa</taxon>
        <taxon>Ecdysozoa</taxon>
        <taxon>Arthropoda</taxon>
        <taxon>Hexapoda</taxon>
        <taxon>Insecta</taxon>
        <taxon>Pterygota</taxon>
        <taxon>Neoptera</taxon>
        <taxon>Endopterygota</taxon>
        <taxon>Diptera</taxon>
        <taxon>Brachycera</taxon>
        <taxon>Muscomorpha</taxon>
        <taxon>Ephydroidea</taxon>
        <taxon>Drosophilidae</taxon>
        <taxon>Drosophila</taxon>
    </lineage>
</organism>